<evidence type="ECO:0000259" key="1">
    <source>
        <dbReference type="Pfam" id="PF17932"/>
    </source>
</evidence>
<dbReference type="Pfam" id="PF17932">
    <property type="entry name" value="TetR_C_24"/>
    <property type="match status" value="1"/>
</dbReference>
<dbReference type="InterPro" id="IPR036271">
    <property type="entry name" value="Tet_transcr_reg_TetR-rel_C_sf"/>
</dbReference>
<dbReference type="AlphaFoldDB" id="A0AA97M100"/>
<dbReference type="InterPro" id="IPR041490">
    <property type="entry name" value="KstR2_TetR_C"/>
</dbReference>
<protein>
    <recommendedName>
        <fullName evidence="1">HTH-type transcriptional repressor KstR2 C-terminal domain-containing protein</fullName>
    </recommendedName>
</protein>
<organism evidence="2 3">
    <name type="scientific">Thermobifida halotolerans</name>
    <dbReference type="NCBI Taxonomy" id="483545"/>
    <lineage>
        <taxon>Bacteria</taxon>
        <taxon>Bacillati</taxon>
        <taxon>Actinomycetota</taxon>
        <taxon>Actinomycetes</taxon>
        <taxon>Streptosporangiales</taxon>
        <taxon>Nocardiopsidaceae</taxon>
        <taxon>Thermobifida</taxon>
    </lineage>
</organism>
<sequence length="111" mass="12413">MPDRIGDNVEEHLHEVAVDVVVRTLVEPEEVAEHDRRRYRALFHALIEHGQRTGVFASRVSGDLVADFYLGSVRSLGVWCRPEAEDAPASIGQHYARRLLEGLRADAVGAR</sequence>
<dbReference type="SUPFAM" id="SSF48498">
    <property type="entry name" value="Tetracyclin repressor-like, C-terminal domain"/>
    <property type="match status" value="1"/>
</dbReference>
<name>A0AA97M100_9ACTN</name>
<dbReference type="KEGG" id="thao:NI17_011245"/>
<evidence type="ECO:0000313" key="2">
    <source>
        <dbReference type="EMBL" id="UOE21616.1"/>
    </source>
</evidence>
<dbReference type="RefSeq" id="WP_068690786.1">
    <property type="nucleotide sequence ID" value="NZ_CP063196.1"/>
</dbReference>
<evidence type="ECO:0000313" key="3">
    <source>
        <dbReference type="Proteomes" id="UP000265719"/>
    </source>
</evidence>
<feature type="domain" description="HTH-type transcriptional repressor KstR2 C-terminal" evidence="1">
    <location>
        <begin position="30"/>
        <end position="103"/>
    </location>
</feature>
<dbReference type="Proteomes" id="UP000265719">
    <property type="component" value="Chromosome"/>
</dbReference>
<proteinExistence type="predicted"/>
<dbReference type="Gene3D" id="1.10.357.10">
    <property type="entry name" value="Tetracycline Repressor, domain 2"/>
    <property type="match status" value="1"/>
</dbReference>
<reference evidence="2" key="1">
    <citation type="submission" date="2020-10" db="EMBL/GenBank/DDBJ databases">
        <title>De novo genome project of the cellulose decomposer Thermobifida halotolerans type strain.</title>
        <authorList>
            <person name="Nagy I."/>
            <person name="Horvath B."/>
            <person name="Kukolya J."/>
            <person name="Nagy I."/>
            <person name="Orsini M."/>
        </authorList>
    </citation>
    <scope>NUCLEOTIDE SEQUENCE</scope>
    <source>
        <strain evidence="2">DSM 44931</strain>
    </source>
</reference>
<gene>
    <name evidence="2" type="ORF">NI17_011245</name>
</gene>
<keyword evidence="3" id="KW-1185">Reference proteome</keyword>
<dbReference type="EMBL" id="CP063196">
    <property type="protein sequence ID" value="UOE21616.1"/>
    <property type="molecule type" value="Genomic_DNA"/>
</dbReference>
<accession>A0AA97M100</accession>